<feature type="compositionally biased region" description="Low complexity" evidence="1">
    <location>
        <begin position="15"/>
        <end position="40"/>
    </location>
</feature>
<evidence type="ECO:0000313" key="2">
    <source>
        <dbReference type="EMBL" id="CEK99094.1"/>
    </source>
</evidence>
<accession>A0A0B7C0W0</accession>
<sequence length="117" mass="13383">YDKPKHRRRHRNMTNSLGRGSSTLRGGSSNSSSHRSTSSRVPLHTSEQVSRRYSDIVDVNRVQIEYRRSHKRSASDQPHGNSQPRRQKHGHMNIGHGPSVSNNNVIFLNSVRSYPDR</sequence>
<feature type="non-terminal residue" evidence="2">
    <location>
        <position position="1"/>
    </location>
</feature>
<evidence type="ECO:0000256" key="1">
    <source>
        <dbReference type="SAM" id="MobiDB-lite"/>
    </source>
</evidence>
<dbReference type="EMBL" id="HACG01052223">
    <property type="protein sequence ID" value="CEK99094.1"/>
    <property type="molecule type" value="Transcribed_RNA"/>
</dbReference>
<dbReference type="AlphaFoldDB" id="A0A0B7C0W0"/>
<feature type="region of interest" description="Disordered" evidence="1">
    <location>
        <begin position="1"/>
        <end position="103"/>
    </location>
</feature>
<gene>
    <name evidence="2" type="primary">ORF220379</name>
</gene>
<reference evidence="2" key="1">
    <citation type="submission" date="2014-12" db="EMBL/GenBank/DDBJ databases">
        <title>Insight into the proteome of Arion vulgaris.</title>
        <authorList>
            <person name="Aradska J."/>
            <person name="Bulat T."/>
            <person name="Smidak R."/>
            <person name="Sarate P."/>
            <person name="Gangsoo J."/>
            <person name="Sialana F."/>
            <person name="Bilban M."/>
            <person name="Lubec G."/>
        </authorList>
    </citation>
    <scope>NUCLEOTIDE SEQUENCE</scope>
    <source>
        <tissue evidence="2">Skin</tissue>
    </source>
</reference>
<organism evidence="2">
    <name type="scientific">Arion vulgaris</name>
    <dbReference type="NCBI Taxonomy" id="1028688"/>
    <lineage>
        <taxon>Eukaryota</taxon>
        <taxon>Metazoa</taxon>
        <taxon>Spiralia</taxon>
        <taxon>Lophotrochozoa</taxon>
        <taxon>Mollusca</taxon>
        <taxon>Gastropoda</taxon>
        <taxon>Heterobranchia</taxon>
        <taxon>Euthyneura</taxon>
        <taxon>Panpulmonata</taxon>
        <taxon>Eupulmonata</taxon>
        <taxon>Stylommatophora</taxon>
        <taxon>Helicina</taxon>
        <taxon>Arionoidea</taxon>
        <taxon>Arionidae</taxon>
        <taxon>Arion</taxon>
    </lineage>
</organism>
<name>A0A0B7C0W0_9EUPU</name>
<protein>
    <submittedName>
        <fullName evidence="2">Uncharacterized protein</fullName>
    </submittedName>
</protein>
<feature type="non-terminal residue" evidence="2">
    <location>
        <position position="117"/>
    </location>
</feature>
<proteinExistence type="predicted"/>
<feature type="compositionally biased region" description="Polar residues" evidence="1">
    <location>
        <begin position="75"/>
        <end position="84"/>
    </location>
</feature>
<feature type="compositionally biased region" description="Basic residues" evidence="1">
    <location>
        <begin position="1"/>
        <end position="12"/>
    </location>
</feature>